<dbReference type="EC" id="5.2.1.1" evidence="1"/>
<dbReference type="PANTHER" id="PTHR40267:SF1">
    <property type="entry name" value="BLR3294 PROTEIN"/>
    <property type="match status" value="1"/>
</dbReference>
<evidence type="ECO:0000313" key="2">
    <source>
        <dbReference type="Proteomes" id="UP000494205"/>
    </source>
</evidence>
<keyword evidence="1" id="KW-0413">Isomerase</keyword>
<reference evidence="1 2" key="1">
    <citation type="submission" date="2020-04" db="EMBL/GenBank/DDBJ databases">
        <authorList>
            <person name="De Canck E."/>
        </authorList>
    </citation>
    <scope>NUCLEOTIDE SEQUENCE [LARGE SCALE GENOMIC DNA]</scope>
    <source>
        <strain evidence="1 2">LMG 27174</strain>
    </source>
</reference>
<dbReference type="Gene3D" id="3.40.50.12500">
    <property type="match status" value="1"/>
</dbReference>
<evidence type="ECO:0000313" key="1">
    <source>
        <dbReference type="EMBL" id="CAB3742587.1"/>
    </source>
</evidence>
<gene>
    <name evidence="1" type="primary">maiA_3</name>
    <name evidence="1" type="ORF">LMG27174_06889</name>
</gene>
<dbReference type="Proteomes" id="UP000494205">
    <property type="component" value="Unassembled WGS sequence"/>
</dbReference>
<dbReference type="PIRSF" id="PIRSF015736">
    <property type="entry name" value="MI"/>
    <property type="match status" value="1"/>
</dbReference>
<accession>A0A6J5CTZ3</accession>
<organism evidence="1 2">
    <name type="scientific">Paraburkholderia rhynchosiae</name>
    <dbReference type="NCBI Taxonomy" id="487049"/>
    <lineage>
        <taxon>Bacteria</taxon>
        <taxon>Pseudomonadati</taxon>
        <taxon>Pseudomonadota</taxon>
        <taxon>Betaproteobacteria</taxon>
        <taxon>Burkholderiales</taxon>
        <taxon>Burkholderiaceae</taxon>
        <taxon>Paraburkholderia</taxon>
    </lineage>
</organism>
<proteinExistence type="predicted"/>
<dbReference type="Pfam" id="PF17645">
    <property type="entry name" value="Amdase"/>
    <property type="match status" value="1"/>
</dbReference>
<dbReference type="AlphaFoldDB" id="A0A6J5CTZ3"/>
<protein>
    <submittedName>
        <fullName evidence="1">Maleate isomerase</fullName>
        <ecNumber evidence="1">5.2.1.1</ecNumber>
    </submittedName>
</protein>
<dbReference type="GO" id="GO:0050076">
    <property type="term" value="F:maleate isomerase activity"/>
    <property type="evidence" value="ECO:0007669"/>
    <property type="project" value="UniProtKB-EC"/>
</dbReference>
<name>A0A6J5CTZ3_9BURK</name>
<sequence>MQHYETGINSNSSHRRNLRIGLIALASDVLVERDFWRMGLAAGVDIITTRIARSMPLTPATLAMLEDGIPDAVRLLLPEANLDAIVFGCTSGSAIIGPAKIAQQIAKIRPDVPITNPASAAVEALRYLGCRKIVFIAPYTQEVAEITSSVFANAGIGFSDRVCFGLKSDVEIATPGLEHYRRAIAQANTATGDAIFLSCTTAATLDLIAPLEAETGLPVITSNQAAFWQALQLIGRTSSLPGFGRLLA</sequence>
<dbReference type="EMBL" id="CADIJZ010000052">
    <property type="protein sequence ID" value="CAB3742587.1"/>
    <property type="molecule type" value="Genomic_DNA"/>
</dbReference>
<dbReference type="InterPro" id="IPR026286">
    <property type="entry name" value="MaiA/AMDase"/>
</dbReference>
<dbReference type="RefSeq" id="WP_102636602.1">
    <property type="nucleotide sequence ID" value="NZ_CADIJZ010000052.1"/>
</dbReference>
<dbReference type="OrthoDB" id="483160at2"/>
<dbReference type="PANTHER" id="PTHR40267">
    <property type="entry name" value="BLR3294 PROTEIN"/>
    <property type="match status" value="1"/>
</dbReference>
<dbReference type="InterPro" id="IPR053714">
    <property type="entry name" value="Iso_Racemase_Enz_sf"/>
</dbReference>